<dbReference type="PANTHER" id="PTHR12175">
    <property type="entry name" value="AD039 HT014 THIOREDOXIN FAMILY TRP26"/>
    <property type="match status" value="1"/>
</dbReference>
<evidence type="ECO:0000256" key="1">
    <source>
        <dbReference type="ARBA" id="ARBA00025788"/>
    </source>
</evidence>
<dbReference type="Pfam" id="PF06201">
    <property type="entry name" value="PITH"/>
    <property type="match status" value="1"/>
</dbReference>
<dbReference type="GO" id="GO:0005634">
    <property type="term" value="C:nucleus"/>
    <property type="evidence" value="ECO:0007669"/>
    <property type="project" value="TreeGrafter"/>
</dbReference>
<dbReference type="AlphaFoldDB" id="A0A1Y1Y1Q6"/>
<dbReference type="InterPro" id="IPR037047">
    <property type="entry name" value="PITH_dom_sf"/>
</dbReference>
<comment type="similarity">
    <text evidence="1">Belongs to the PITHD1 family.</text>
</comment>
<name>A0A1Y1Y1Q6_9FUNG</name>
<dbReference type="OrthoDB" id="2635at2759"/>
<accession>A0A1Y1Y1Q6</accession>
<dbReference type="InParanoid" id="A0A1Y1Y1Q6"/>
<dbReference type="PANTHER" id="PTHR12175:SF1">
    <property type="entry name" value="PITH DOMAIN-CONTAINING PROTEIN 1"/>
    <property type="match status" value="1"/>
</dbReference>
<evidence type="ECO:0000256" key="2">
    <source>
        <dbReference type="SAM" id="MobiDB-lite"/>
    </source>
</evidence>
<dbReference type="Proteomes" id="UP000193498">
    <property type="component" value="Unassembled WGS sequence"/>
</dbReference>
<evidence type="ECO:0000259" key="3">
    <source>
        <dbReference type="PROSITE" id="PS51532"/>
    </source>
</evidence>
<sequence>MQHCRDEAHEDDHHHHHHHDHDHDDDVEAALKDTLFSKIDVDRVRCLNESEPGAARRVFKPWHERLDTTKFVESDCDEQLIIYIPFTGSVKLKSISIRGGPGEKSPAKMKAIINREDVDFDNADSMTPTQEWDLVQAEAHKDVVEYATRITKFTSVRSITLYFPENYGEDTTVITYLGFKGDWTEINEDPIITIYELAANPSDHKTPAAEQQANHRVE</sequence>
<keyword evidence="5" id="KW-1185">Reference proteome</keyword>
<feature type="compositionally biased region" description="Basic and acidic residues" evidence="2">
    <location>
        <begin position="1"/>
        <end position="13"/>
    </location>
</feature>
<dbReference type="PROSITE" id="PS51532">
    <property type="entry name" value="PITH"/>
    <property type="match status" value="1"/>
</dbReference>
<organism evidence="4 5">
    <name type="scientific">Basidiobolus meristosporus CBS 931.73</name>
    <dbReference type="NCBI Taxonomy" id="1314790"/>
    <lineage>
        <taxon>Eukaryota</taxon>
        <taxon>Fungi</taxon>
        <taxon>Fungi incertae sedis</taxon>
        <taxon>Zoopagomycota</taxon>
        <taxon>Entomophthoromycotina</taxon>
        <taxon>Basidiobolomycetes</taxon>
        <taxon>Basidiobolales</taxon>
        <taxon>Basidiobolaceae</taxon>
        <taxon>Basidiobolus</taxon>
    </lineage>
</organism>
<dbReference type="InterPro" id="IPR010400">
    <property type="entry name" value="PITH_dom"/>
</dbReference>
<proteinExistence type="inferred from homology"/>
<dbReference type="GO" id="GO:0005737">
    <property type="term" value="C:cytoplasm"/>
    <property type="evidence" value="ECO:0007669"/>
    <property type="project" value="UniProtKB-ARBA"/>
</dbReference>
<feature type="domain" description="PITH" evidence="3">
    <location>
        <begin position="24"/>
        <end position="199"/>
    </location>
</feature>
<protein>
    <submittedName>
        <fullName evidence="4">DUF1000-domain-containing protein</fullName>
    </submittedName>
</protein>
<reference evidence="4 5" key="1">
    <citation type="submission" date="2016-07" db="EMBL/GenBank/DDBJ databases">
        <title>Pervasive Adenine N6-methylation of Active Genes in Fungi.</title>
        <authorList>
            <consortium name="DOE Joint Genome Institute"/>
            <person name="Mondo S.J."/>
            <person name="Dannebaum R.O."/>
            <person name="Kuo R.C."/>
            <person name="Labutti K."/>
            <person name="Haridas S."/>
            <person name="Kuo A."/>
            <person name="Salamov A."/>
            <person name="Ahrendt S.R."/>
            <person name="Lipzen A."/>
            <person name="Sullivan W."/>
            <person name="Andreopoulos W.B."/>
            <person name="Clum A."/>
            <person name="Lindquist E."/>
            <person name="Daum C."/>
            <person name="Ramamoorthy G.K."/>
            <person name="Gryganskyi A."/>
            <person name="Culley D."/>
            <person name="Magnuson J.K."/>
            <person name="James T.Y."/>
            <person name="O'Malley M.A."/>
            <person name="Stajich J.E."/>
            <person name="Spatafora J.W."/>
            <person name="Visel A."/>
            <person name="Grigoriev I.V."/>
        </authorList>
    </citation>
    <scope>NUCLEOTIDE SEQUENCE [LARGE SCALE GENOMIC DNA]</scope>
    <source>
        <strain evidence="4 5">CBS 931.73</strain>
    </source>
</reference>
<feature type="region of interest" description="Disordered" evidence="2">
    <location>
        <begin position="1"/>
        <end position="25"/>
    </location>
</feature>
<comment type="caution">
    <text evidence="4">The sequence shown here is derived from an EMBL/GenBank/DDBJ whole genome shotgun (WGS) entry which is preliminary data.</text>
</comment>
<dbReference type="STRING" id="1314790.A0A1Y1Y1Q6"/>
<dbReference type="FunCoup" id="A0A1Y1Y1Q6">
    <property type="interactions" value="804"/>
</dbReference>
<dbReference type="SUPFAM" id="SSF49785">
    <property type="entry name" value="Galactose-binding domain-like"/>
    <property type="match status" value="1"/>
</dbReference>
<evidence type="ECO:0000313" key="5">
    <source>
        <dbReference type="Proteomes" id="UP000193498"/>
    </source>
</evidence>
<gene>
    <name evidence="4" type="ORF">K493DRAFT_325452</name>
</gene>
<evidence type="ECO:0000313" key="4">
    <source>
        <dbReference type="EMBL" id="ORX91879.1"/>
    </source>
</evidence>
<dbReference type="EMBL" id="MCFE01000301">
    <property type="protein sequence ID" value="ORX91879.1"/>
    <property type="molecule type" value="Genomic_DNA"/>
</dbReference>
<dbReference type="InterPro" id="IPR008979">
    <property type="entry name" value="Galactose-bd-like_sf"/>
</dbReference>
<dbReference type="Gene3D" id="2.60.120.470">
    <property type="entry name" value="PITH domain"/>
    <property type="match status" value="1"/>
</dbReference>
<dbReference type="InterPro" id="IPR045099">
    <property type="entry name" value="PITH1-like"/>
</dbReference>